<proteinExistence type="predicted"/>
<dbReference type="SMART" id="SM00390">
    <property type="entry name" value="GoLoco"/>
    <property type="match status" value="1"/>
</dbReference>
<dbReference type="InterPro" id="IPR016137">
    <property type="entry name" value="RGS"/>
</dbReference>
<evidence type="ECO:0000256" key="2">
    <source>
        <dbReference type="SAM" id="MobiDB-lite"/>
    </source>
</evidence>
<dbReference type="InterPro" id="IPR044926">
    <property type="entry name" value="RGS_subdomain_2"/>
</dbReference>
<dbReference type="PANTHER" id="PTHR45945">
    <property type="entry name" value="REGULATOR OF G-PROTEIN SIGNALING LOCO"/>
    <property type="match status" value="1"/>
</dbReference>
<dbReference type="EMBL" id="JX564552">
    <property type="protein sequence ID" value="AGB13750.1"/>
    <property type="molecule type" value="Genomic_DNA"/>
</dbReference>
<dbReference type="GO" id="GO:0005634">
    <property type="term" value="C:nucleus"/>
    <property type="evidence" value="ECO:0007669"/>
    <property type="project" value="TreeGrafter"/>
</dbReference>
<dbReference type="GO" id="GO:0005737">
    <property type="term" value="C:cytoplasm"/>
    <property type="evidence" value="ECO:0007669"/>
    <property type="project" value="TreeGrafter"/>
</dbReference>
<dbReference type="GO" id="GO:0005886">
    <property type="term" value="C:plasma membrane"/>
    <property type="evidence" value="ECO:0007669"/>
    <property type="project" value="TreeGrafter"/>
</dbReference>
<gene>
    <name evidence="4" type="ORF">MLRB369320</name>
</gene>
<feature type="compositionally biased region" description="Basic residues" evidence="2">
    <location>
        <begin position="497"/>
        <end position="508"/>
    </location>
</feature>
<dbReference type="InterPro" id="IPR003109">
    <property type="entry name" value="GoLoco_motif"/>
</dbReference>
<feature type="compositionally biased region" description="Basic and acidic residues" evidence="2">
    <location>
        <begin position="509"/>
        <end position="520"/>
    </location>
</feature>
<dbReference type="SUPFAM" id="SSF48097">
    <property type="entry name" value="Regulator of G-protein signaling, RGS"/>
    <property type="match status" value="1"/>
</dbReference>
<dbReference type="InterPro" id="IPR036305">
    <property type="entry name" value="RGS_sf"/>
</dbReference>
<dbReference type="InterPro" id="IPR024066">
    <property type="entry name" value="RGS_subdom1/3"/>
</dbReference>
<dbReference type="Pfam" id="PF02188">
    <property type="entry name" value="GoLoco"/>
    <property type="match status" value="1"/>
</dbReference>
<dbReference type="Gene3D" id="1.10.167.10">
    <property type="entry name" value="Regulator of G-protein Signalling 4, domain 2"/>
    <property type="match status" value="1"/>
</dbReference>
<protein>
    <submittedName>
        <fullName evidence="4">Regulator of G-protein signaling</fullName>
    </submittedName>
</protein>
<evidence type="ECO:0000313" key="4">
    <source>
        <dbReference type="EMBL" id="AGB13750.1"/>
    </source>
</evidence>
<reference evidence="4" key="1">
    <citation type="journal article" date="2012" name="BMC Biol.">
        <title>Genomic organization, evolution, and expression of photoprotein and opsin genes in Mnemiopsis leidyi: a new view of ctenophore photocytes.</title>
        <authorList>
            <person name="Schnitzler C.E."/>
            <person name="Pang K."/>
            <person name="Powers M.L."/>
            <person name="Reitzel A.M."/>
            <person name="Ryan J.F."/>
            <person name="Simmons D."/>
            <person name="Tada T."/>
            <person name="Park M."/>
            <person name="Gupta J."/>
            <person name="Brooks S.Y."/>
            <person name="Blakesley R.W."/>
            <person name="Yokoyama S."/>
            <person name="Haddock S.H."/>
            <person name="Martindale M.Q."/>
            <person name="Baxevanis A.D."/>
        </authorList>
    </citation>
    <scope>NUCLEOTIDE SEQUENCE</scope>
</reference>
<dbReference type="AlphaFoldDB" id="L0I6X9"/>
<dbReference type="Pfam" id="PF00615">
    <property type="entry name" value="RGS"/>
    <property type="match status" value="1"/>
</dbReference>
<name>L0I6X9_MNELE</name>
<dbReference type="InterPro" id="IPR046995">
    <property type="entry name" value="RGS10/12/14-like"/>
</dbReference>
<feature type="region of interest" description="Disordered" evidence="2">
    <location>
        <begin position="488"/>
        <end position="591"/>
    </location>
</feature>
<dbReference type="GO" id="GO:0008277">
    <property type="term" value="P:regulation of G protein-coupled receptor signaling pathway"/>
    <property type="evidence" value="ECO:0007669"/>
    <property type="project" value="TreeGrafter"/>
</dbReference>
<keyword evidence="1" id="KW-0343">GTPase activation</keyword>
<dbReference type="PANTHER" id="PTHR45945:SF3">
    <property type="entry name" value="REGULATOR OF G-PROTEIN SIGNALING LOCO"/>
    <property type="match status" value="1"/>
</dbReference>
<dbReference type="PROSITE" id="PS50132">
    <property type="entry name" value="RGS"/>
    <property type="match status" value="1"/>
</dbReference>
<evidence type="ECO:0000259" key="3">
    <source>
        <dbReference type="PROSITE" id="PS50132"/>
    </source>
</evidence>
<dbReference type="SMART" id="SM00315">
    <property type="entry name" value="RGS"/>
    <property type="match status" value="1"/>
</dbReference>
<organism evidence="4">
    <name type="scientific">Mnemiopsis leidyi</name>
    <name type="common">Sea walnut</name>
    <name type="synonym">Warty comb jellyfish</name>
    <dbReference type="NCBI Taxonomy" id="27923"/>
    <lineage>
        <taxon>Eukaryota</taxon>
        <taxon>Metazoa</taxon>
        <taxon>Ctenophora</taxon>
        <taxon>Tentaculata</taxon>
        <taxon>Lobata</taxon>
        <taxon>Bolinopsidae</taxon>
        <taxon>Mnemiopsis</taxon>
    </lineage>
</organism>
<accession>L0I6X9</accession>
<feature type="compositionally biased region" description="Polar residues" evidence="2">
    <location>
        <begin position="549"/>
        <end position="571"/>
    </location>
</feature>
<dbReference type="Gene3D" id="1.10.196.10">
    <property type="match status" value="1"/>
</dbReference>
<dbReference type="FunFam" id="1.10.167.10:FF:000001">
    <property type="entry name" value="Putative regulator of g-protein signaling 12"/>
    <property type="match status" value="1"/>
</dbReference>
<feature type="domain" description="RGS" evidence="3">
    <location>
        <begin position="47"/>
        <end position="163"/>
    </location>
</feature>
<evidence type="ECO:0000256" key="1">
    <source>
        <dbReference type="ARBA" id="ARBA00022468"/>
    </source>
</evidence>
<sequence length="591" mass="67797">MVYLNQCNCCFSHYRFQHDYNPQQTPLNSQFSQVVGETSRIAEWAKGFDKLLEDPDGVSCFQEFLKKEYADENIKFWLACKKYEGMTDQKKRQEEAAFIISEYLVSGAPNPINIDASGREDVVRNCHLAQPHLFKPMQKQIYNLMMYGKYWQFTRSDDYLNLLEQEKLGKMPIFKHITSPKDGKRKNAINENAHNSRNRKFFSFFGMRKREETEVIQTNKHNNHMSRPHLNHNNNHTNNHTNNHHPGNKHQVLLEMPNCTLRRAYYSGQESVKSCVERALVNTGVNLNCYHICMKKTGEVIDIQRPINQFANMTLSFLNTPTFQISLCSNKKFKFCTSHGKTLKDICRSVLSENSIDLRSIILFERDSRSYVRLDTQSILVANKNLEVRDISQRSTSVPRLGRKVPSKANVRRSVTVGCSGSLESNLDLLSSVMESSDDEPPDFNNHGGHLVRSQSELEFFELLNRVQCDRLDNQRCSHPTVLKNLSLGRRNDSVKNLKKGQSSRKHSKTDPPRLSKTEPPRLSNVTPPTIYTPDPVTMSPPNPPEPLRSQSQTVMSRSRTPSEPSLSTKRSQSSQSAGRPGESEEEIDYC</sequence>
<dbReference type="GO" id="GO:0005096">
    <property type="term" value="F:GTPase activator activity"/>
    <property type="evidence" value="ECO:0007669"/>
    <property type="project" value="UniProtKB-KW"/>
</dbReference>
<dbReference type="PRINTS" id="PR01301">
    <property type="entry name" value="RGSPROTEIN"/>
</dbReference>
<dbReference type="PROSITE" id="PS50877">
    <property type="entry name" value="GOLOCO"/>
    <property type="match status" value="1"/>
</dbReference>